<dbReference type="Gene3D" id="3.30.9.10">
    <property type="entry name" value="D-Amino Acid Oxidase, subunit A, domain 2"/>
    <property type="match status" value="1"/>
</dbReference>
<evidence type="ECO:0000256" key="5">
    <source>
        <dbReference type="ARBA" id="ARBA00037941"/>
    </source>
</evidence>
<evidence type="ECO:0000313" key="8">
    <source>
        <dbReference type="Proteomes" id="UP000235116"/>
    </source>
</evidence>
<dbReference type="RefSeq" id="WP_101894991.1">
    <property type="nucleotide sequence ID" value="NZ_CP022684.1"/>
</dbReference>
<keyword evidence="2" id="KW-0285">Flavoprotein</keyword>
<dbReference type="Pfam" id="PF01266">
    <property type="entry name" value="DAO"/>
    <property type="match status" value="1"/>
</dbReference>
<keyword evidence="4" id="KW-0560">Oxidoreductase</keyword>
<evidence type="ECO:0000256" key="2">
    <source>
        <dbReference type="ARBA" id="ARBA00022630"/>
    </source>
</evidence>
<dbReference type="KEGG" id="kak:Kalk_14820"/>
<keyword evidence="8" id="KW-1185">Reference proteome</keyword>
<dbReference type="InterPro" id="IPR006076">
    <property type="entry name" value="FAD-dep_OxRdtase"/>
</dbReference>
<dbReference type="SUPFAM" id="SSF51905">
    <property type="entry name" value="FAD/NAD(P)-binding domain"/>
    <property type="match status" value="1"/>
</dbReference>
<gene>
    <name evidence="7" type="ORF">Kalk_14820</name>
</gene>
<organism evidence="7 8">
    <name type="scientific">Ketobacter alkanivorans</name>
    <dbReference type="NCBI Taxonomy" id="1917421"/>
    <lineage>
        <taxon>Bacteria</taxon>
        <taxon>Pseudomonadati</taxon>
        <taxon>Pseudomonadota</taxon>
        <taxon>Gammaproteobacteria</taxon>
        <taxon>Pseudomonadales</taxon>
        <taxon>Ketobacteraceae</taxon>
        <taxon>Ketobacter</taxon>
    </lineage>
</organism>
<reference evidence="8" key="1">
    <citation type="submission" date="2017-08" db="EMBL/GenBank/DDBJ databases">
        <title>Direct submision.</title>
        <authorList>
            <person name="Kim S.-J."/>
            <person name="Rhee S.-K."/>
        </authorList>
    </citation>
    <scope>NUCLEOTIDE SEQUENCE [LARGE SCALE GENOMIC DNA]</scope>
    <source>
        <strain evidence="8">GI5</strain>
    </source>
</reference>
<dbReference type="OrthoDB" id="9801699at2"/>
<proteinExistence type="inferred from homology"/>
<name>A0A2K9LMN1_9GAMM</name>
<dbReference type="InterPro" id="IPR036188">
    <property type="entry name" value="FAD/NAD-bd_sf"/>
</dbReference>
<dbReference type="Gene3D" id="3.50.50.60">
    <property type="entry name" value="FAD/NAD(P)-binding domain"/>
    <property type="match status" value="1"/>
</dbReference>
<dbReference type="Proteomes" id="UP000235116">
    <property type="component" value="Chromosome"/>
</dbReference>
<comment type="cofactor">
    <cofactor evidence="1">
        <name>FAD</name>
        <dbReference type="ChEBI" id="CHEBI:57692"/>
    </cofactor>
</comment>
<evidence type="ECO:0000256" key="4">
    <source>
        <dbReference type="ARBA" id="ARBA00023002"/>
    </source>
</evidence>
<evidence type="ECO:0000256" key="1">
    <source>
        <dbReference type="ARBA" id="ARBA00001974"/>
    </source>
</evidence>
<protein>
    <recommendedName>
        <fullName evidence="6">FAD dependent oxidoreductase domain-containing protein</fullName>
    </recommendedName>
</protein>
<dbReference type="AlphaFoldDB" id="A0A2K9LMN1"/>
<evidence type="ECO:0000259" key="6">
    <source>
        <dbReference type="Pfam" id="PF01266"/>
    </source>
</evidence>
<keyword evidence="3" id="KW-0274">FAD</keyword>
<accession>A0A2K9LMN1</accession>
<sequence length="367" mass="40215">MALDHFDCCIIGAGVIGLAIGRQLALSGRRILLLEQYPRYGSETSSRNSEVIHAGIYYPFGSLKATLCVAGKAALYQYCKDNRIEHRTIGKLIVAQQAQEQHLHKLKQQAEANGVMDLQWLSKADLQKIEPQVEADIALHSPTTGIINSHQLMHCLAAEIEANGGLIGLNSRFIEAEPLNQGYQVTIQSQGEPYRFSCQTLINSAGLQATHIAHRIAGQTPDSIPRLHLCKGNYFNLQGRSPFSHLIYPLPEPNTTGLGIHATLDLQGRTRFGPDIEYVQTPDHRVSEHKIATFIAAIQRYYPNLNPALLSPGYCGIRPKLQASGGPAQDFLIQHPTAGLINLFGIESPGLTSCLAIAQYVQDLIEA</sequence>
<dbReference type="EMBL" id="CP022684">
    <property type="protein sequence ID" value="AUM13616.1"/>
    <property type="molecule type" value="Genomic_DNA"/>
</dbReference>
<evidence type="ECO:0000256" key="3">
    <source>
        <dbReference type="ARBA" id="ARBA00022827"/>
    </source>
</evidence>
<dbReference type="PANTHER" id="PTHR43104:SF4">
    <property type="entry name" value="L-2-HYDROXYGLUTARATE DEHYDROGENASE, MITOCHONDRIAL"/>
    <property type="match status" value="1"/>
</dbReference>
<dbReference type="GO" id="GO:0047545">
    <property type="term" value="F:(S)-2-hydroxyglutarate dehydrogenase activity"/>
    <property type="evidence" value="ECO:0007669"/>
    <property type="project" value="TreeGrafter"/>
</dbReference>
<dbReference type="PANTHER" id="PTHR43104">
    <property type="entry name" value="L-2-HYDROXYGLUTARATE DEHYDROGENASE, MITOCHONDRIAL"/>
    <property type="match status" value="1"/>
</dbReference>
<evidence type="ECO:0000313" key="7">
    <source>
        <dbReference type="EMBL" id="AUM13616.1"/>
    </source>
</evidence>
<comment type="similarity">
    <text evidence="5">Belongs to the L2HGDH family.</text>
</comment>
<feature type="domain" description="FAD dependent oxidoreductase" evidence="6">
    <location>
        <begin position="7"/>
        <end position="363"/>
    </location>
</feature>